<dbReference type="KEGG" id="pex:IZT61_12325"/>
<keyword evidence="2" id="KW-1185">Reference proteome</keyword>
<sequence>MKRSYEDLIKAQETKKEEAGNPIFTDNSAEGYFSKAELVEFMTNALPWQNRHLASLFNHMKRNGSLKSRPAHIIEMGKSSTWLNYSDGRVPVTLRIFHFSNMKALIDDYAAGILRITNTLEELYNEALA</sequence>
<evidence type="ECO:0000313" key="2">
    <source>
        <dbReference type="Proteomes" id="UP000594759"/>
    </source>
</evidence>
<organism evidence="1 2">
    <name type="scientific">Pedobacter endophyticus</name>
    <dbReference type="NCBI Taxonomy" id="2789740"/>
    <lineage>
        <taxon>Bacteria</taxon>
        <taxon>Pseudomonadati</taxon>
        <taxon>Bacteroidota</taxon>
        <taxon>Sphingobacteriia</taxon>
        <taxon>Sphingobacteriales</taxon>
        <taxon>Sphingobacteriaceae</taxon>
        <taxon>Pedobacter</taxon>
    </lineage>
</organism>
<gene>
    <name evidence="1" type="ORF">IZT61_12325</name>
</gene>
<dbReference type="EMBL" id="CP064939">
    <property type="protein sequence ID" value="QPH37894.1"/>
    <property type="molecule type" value="Genomic_DNA"/>
</dbReference>
<dbReference type="AlphaFoldDB" id="A0A7U3SPG5"/>
<dbReference type="Proteomes" id="UP000594759">
    <property type="component" value="Chromosome"/>
</dbReference>
<dbReference type="RefSeq" id="WP_196097206.1">
    <property type="nucleotide sequence ID" value="NZ_CP064939.1"/>
</dbReference>
<name>A0A7U3SPG5_9SPHI</name>
<accession>A0A7U3SPG5</accession>
<evidence type="ECO:0000313" key="1">
    <source>
        <dbReference type="EMBL" id="QPH37894.1"/>
    </source>
</evidence>
<reference evidence="1 2" key="1">
    <citation type="submission" date="2020-11" db="EMBL/GenBank/DDBJ databases">
        <title>Pedobacter endophytica, an endophytic bacteria isolated form Carex pumila.</title>
        <authorList>
            <person name="Peng Y."/>
            <person name="Jiang L."/>
            <person name="Lee J."/>
        </authorList>
    </citation>
    <scope>NUCLEOTIDE SEQUENCE [LARGE SCALE GENOMIC DNA]</scope>
    <source>
        <strain evidence="1 2">JBR3-12</strain>
    </source>
</reference>
<protein>
    <submittedName>
        <fullName evidence="1">Uncharacterized protein</fullName>
    </submittedName>
</protein>
<proteinExistence type="predicted"/>